<reference evidence="2 3" key="1">
    <citation type="submission" date="2013-07" db="EMBL/GenBank/DDBJ databases">
        <title>Sulfurimonas hongkongensis AST-10 Genome Sequencing.</title>
        <authorList>
            <person name="Cai L."/>
            <person name="Zhang T."/>
        </authorList>
    </citation>
    <scope>NUCLEOTIDE SEQUENCE [LARGE SCALE GENOMIC DNA]</scope>
    <source>
        <strain evidence="2 3">AST-10</strain>
    </source>
</reference>
<evidence type="ECO:0008006" key="4">
    <source>
        <dbReference type="Google" id="ProtNLM"/>
    </source>
</evidence>
<sequence length="303" mass="32852">MELVMLTGTFAVVRYKKGGSLEFYLNGIDKIFPENVAKMFAQRASHQNIYFTHSEAADVVDWLEEKFINQKSFITFFVSMCLMIGLLGTFSGLLISLNEMGTIVLSLQGDVNLGEVMRRLEGPISGMSIGFGSSLFGVASAIILSVKGYILEKNQATFIEDIHDWISSLIIESPVSSSGVAVSGGGSSMSQIMEIFTDKISNFTSSMQESNKANENILKILSQSIDGESQAAKNEMLALENISAGIKDLNISSYQSSSSLVSSIEDLSAATVNSGRSIKAMLELQEKNNEMLSKLLSKLDAKA</sequence>
<dbReference type="Proteomes" id="UP000015520">
    <property type="component" value="Unassembled WGS sequence"/>
</dbReference>
<keyword evidence="3" id="KW-1185">Reference proteome</keyword>
<keyword evidence="1" id="KW-0812">Transmembrane</keyword>
<organism evidence="2 3">
    <name type="scientific">Sulfurimonas hongkongensis</name>
    <dbReference type="NCBI Taxonomy" id="1172190"/>
    <lineage>
        <taxon>Bacteria</taxon>
        <taxon>Pseudomonadati</taxon>
        <taxon>Campylobacterota</taxon>
        <taxon>Epsilonproteobacteria</taxon>
        <taxon>Campylobacterales</taxon>
        <taxon>Sulfurimonadaceae</taxon>
        <taxon>Sulfurimonas</taxon>
    </lineage>
</organism>
<evidence type="ECO:0000313" key="2">
    <source>
        <dbReference type="EMBL" id="EQB34466.1"/>
    </source>
</evidence>
<keyword evidence="1" id="KW-0472">Membrane</keyword>
<evidence type="ECO:0000313" key="3">
    <source>
        <dbReference type="Proteomes" id="UP000015520"/>
    </source>
</evidence>
<comment type="caution">
    <text evidence="2">The sequence shown here is derived from an EMBL/GenBank/DDBJ whole genome shotgun (WGS) entry which is preliminary data.</text>
</comment>
<dbReference type="eggNOG" id="COG1511">
    <property type="taxonomic scope" value="Bacteria"/>
</dbReference>
<feature type="transmembrane region" description="Helical" evidence="1">
    <location>
        <begin position="73"/>
        <end position="97"/>
    </location>
</feature>
<dbReference type="EMBL" id="AUPZ01000017">
    <property type="protein sequence ID" value="EQB34466.1"/>
    <property type="molecule type" value="Genomic_DNA"/>
</dbReference>
<gene>
    <name evidence="2" type="ORF">M947_10695</name>
</gene>
<protein>
    <recommendedName>
        <fullName evidence="4">MotA/TolQ/ExbB proton channel domain-containing protein</fullName>
    </recommendedName>
</protein>
<dbReference type="STRING" id="1172190.M947_10695"/>
<name>T0J8Z4_9BACT</name>
<feature type="transmembrane region" description="Helical" evidence="1">
    <location>
        <begin position="124"/>
        <end position="146"/>
    </location>
</feature>
<evidence type="ECO:0000256" key="1">
    <source>
        <dbReference type="SAM" id="Phobius"/>
    </source>
</evidence>
<dbReference type="AlphaFoldDB" id="T0J8Z4"/>
<keyword evidence="1" id="KW-1133">Transmembrane helix</keyword>
<dbReference type="PATRIC" id="fig|1172190.3.peg.2061"/>
<accession>T0J8Z4</accession>
<proteinExistence type="predicted"/>